<dbReference type="PRINTS" id="PR00081">
    <property type="entry name" value="GDHRDH"/>
</dbReference>
<dbReference type="InterPro" id="IPR036291">
    <property type="entry name" value="NAD(P)-bd_dom_sf"/>
</dbReference>
<dbReference type="PRINTS" id="PR00080">
    <property type="entry name" value="SDRFAMILY"/>
</dbReference>
<evidence type="ECO:0000256" key="2">
    <source>
        <dbReference type="ARBA" id="ARBA00022857"/>
    </source>
</evidence>
<evidence type="ECO:0000313" key="6">
    <source>
        <dbReference type="EMBL" id="EJK66563.1"/>
    </source>
</evidence>
<evidence type="ECO:0000256" key="5">
    <source>
        <dbReference type="SAM" id="SignalP"/>
    </source>
</evidence>
<gene>
    <name evidence="6" type="ORF">THAOC_12515</name>
</gene>
<feature type="signal peptide" evidence="5">
    <location>
        <begin position="1"/>
        <end position="21"/>
    </location>
</feature>
<proteinExistence type="inferred from homology"/>
<dbReference type="eggNOG" id="KOG1208">
    <property type="taxonomic scope" value="Eukaryota"/>
</dbReference>
<evidence type="ECO:0000313" key="7">
    <source>
        <dbReference type="Proteomes" id="UP000266841"/>
    </source>
</evidence>
<dbReference type="GO" id="GO:0016491">
    <property type="term" value="F:oxidoreductase activity"/>
    <property type="evidence" value="ECO:0007669"/>
    <property type="project" value="UniProtKB-KW"/>
</dbReference>
<comment type="similarity">
    <text evidence="1 4">Belongs to the short-chain dehydrogenases/reductases (SDR) family.</text>
</comment>
<reference evidence="6 7" key="1">
    <citation type="journal article" date="2012" name="Genome Biol.">
        <title>Genome and low-iron response of an oceanic diatom adapted to chronic iron limitation.</title>
        <authorList>
            <person name="Lommer M."/>
            <person name="Specht M."/>
            <person name="Roy A.S."/>
            <person name="Kraemer L."/>
            <person name="Andreson R."/>
            <person name="Gutowska M.A."/>
            <person name="Wolf J."/>
            <person name="Bergner S.V."/>
            <person name="Schilhabel M.B."/>
            <person name="Klostermeier U.C."/>
            <person name="Beiko R.G."/>
            <person name="Rosenstiel P."/>
            <person name="Hippler M."/>
            <person name="Laroche J."/>
        </authorList>
    </citation>
    <scope>NUCLEOTIDE SEQUENCE [LARGE SCALE GENOMIC DNA]</scope>
    <source>
        <strain evidence="6 7">CCMP1005</strain>
    </source>
</reference>
<dbReference type="AlphaFoldDB" id="K0SJT4"/>
<accession>K0SJT4</accession>
<evidence type="ECO:0000256" key="3">
    <source>
        <dbReference type="ARBA" id="ARBA00023002"/>
    </source>
</evidence>
<evidence type="ECO:0000256" key="4">
    <source>
        <dbReference type="RuleBase" id="RU000363"/>
    </source>
</evidence>
<name>K0SJT4_THAOC</name>
<comment type="caution">
    <text evidence="6">The sequence shown here is derived from an EMBL/GenBank/DDBJ whole genome shotgun (WGS) entry which is preliminary data.</text>
</comment>
<dbReference type="OMA" id="WLMQHTV"/>
<evidence type="ECO:0000256" key="1">
    <source>
        <dbReference type="ARBA" id="ARBA00006484"/>
    </source>
</evidence>
<protein>
    <submittedName>
        <fullName evidence="6">Uncharacterized protein</fullName>
    </submittedName>
</protein>
<dbReference type="Proteomes" id="UP000266841">
    <property type="component" value="Unassembled WGS sequence"/>
</dbReference>
<feature type="chain" id="PRO_5003837177" evidence="5">
    <location>
        <begin position="22"/>
        <end position="315"/>
    </location>
</feature>
<dbReference type="PANTHER" id="PTHR43963">
    <property type="entry name" value="CARBONYL REDUCTASE 1-RELATED"/>
    <property type="match status" value="1"/>
</dbReference>
<dbReference type="Pfam" id="PF00106">
    <property type="entry name" value="adh_short"/>
    <property type="match status" value="1"/>
</dbReference>
<keyword evidence="3" id="KW-0560">Oxidoreductase</keyword>
<dbReference type="SUPFAM" id="SSF51735">
    <property type="entry name" value="NAD(P)-binding Rossmann-fold domains"/>
    <property type="match status" value="1"/>
</dbReference>
<dbReference type="EMBL" id="AGNL01014756">
    <property type="protein sequence ID" value="EJK66563.1"/>
    <property type="molecule type" value="Genomic_DNA"/>
</dbReference>
<keyword evidence="7" id="KW-1185">Reference proteome</keyword>
<dbReference type="Gene3D" id="3.40.50.720">
    <property type="entry name" value="NAD(P)-binding Rossmann-like Domain"/>
    <property type="match status" value="1"/>
</dbReference>
<dbReference type="InterPro" id="IPR002347">
    <property type="entry name" value="SDR_fam"/>
</dbReference>
<organism evidence="6 7">
    <name type="scientific">Thalassiosira oceanica</name>
    <name type="common">Marine diatom</name>
    <dbReference type="NCBI Taxonomy" id="159749"/>
    <lineage>
        <taxon>Eukaryota</taxon>
        <taxon>Sar</taxon>
        <taxon>Stramenopiles</taxon>
        <taxon>Ochrophyta</taxon>
        <taxon>Bacillariophyta</taxon>
        <taxon>Coscinodiscophyceae</taxon>
        <taxon>Thalassiosirophycidae</taxon>
        <taxon>Thalassiosirales</taxon>
        <taxon>Thalassiosiraceae</taxon>
        <taxon>Thalassiosira</taxon>
    </lineage>
</organism>
<keyword evidence="5" id="KW-0732">Signal</keyword>
<dbReference type="PANTHER" id="PTHR43963:SF6">
    <property type="entry name" value="CHAIN DEHYDROGENASE FAMILY PROTEIN, PUTATIVE (AFU_ORTHOLOGUE AFUA_3G15350)-RELATED"/>
    <property type="match status" value="1"/>
</dbReference>
<dbReference type="OrthoDB" id="1933717at2759"/>
<sequence length="315" mass="34303">MMMMMMTTALLLFCLLSSTSALRSGTTRLCSVNQQSEEMTLPLRRVLVTGANQGIGLALAKQLVADHGCHVYLGSRSAEKGNKVLEEEFEAGDSVELLQIDVSSDESVEAAASDLSARLGDEKLYAIVNNAGIISNEQNRASAVLNTNTRGPIRVVDNFIKHLQPKGRIVNLGSGGGPNFVSTLRGKDKERYMNAMSNDEIEAEIAKIEAMGEGFSSYQGSKALVTCYTMALAEKYPELMCSSVSPGWILTNMTRGMGASKSPEEGTVSLRKCLFENLPKSGWYWGSDGLRSPLHYMRNPGEPEYVEEESMTFAN</sequence>
<keyword evidence="2" id="KW-0521">NADP</keyword>